<dbReference type="GO" id="GO:0051213">
    <property type="term" value="F:dioxygenase activity"/>
    <property type="evidence" value="ECO:0007669"/>
    <property type="project" value="UniProtKB-KW"/>
</dbReference>
<dbReference type="RefSeq" id="WP_097045217.1">
    <property type="nucleotide sequence ID" value="NZ_OBEH01000002.1"/>
</dbReference>
<keyword evidence="2" id="KW-0223">Dioxygenase</keyword>
<accession>A0A285MSU1</accession>
<name>A0A285MSU1_9FLAO</name>
<dbReference type="PANTHER" id="PTHR36437:SF2">
    <property type="entry name" value="GLYOXALASE_BLEOMYCIN RESISTANCE PROTEIN_DIOXYGENASE"/>
    <property type="match status" value="1"/>
</dbReference>
<sequence>MEDAKKHLAHVTLVVKDYDEAILFYTQKLGFLLIDDIDLGNGKRWVLVAPKNSQASILLGKADGEKQKAAIGNQTGGRVFLFLHTNDFWKDYQSMKEKDIVFKETPREEDYGTVVVFEDLYGNLWDLLQLK</sequence>
<feature type="domain" description="VOC" evidence="1">
    <location>
        <begin position="7"/>
        <end position="130"/>
    </location>
</feature>
<dbReference type="Gene3D" id="3.10.180.10">
    <property type="entry name" value="2,3-Dihydroxybiphenyl 1,2-Dioxygenase, domain 1"/>
    <property type="match status" value="1"/>
</dbReference>
<protein>
    <submittedName>
        <fullName evidence="2">Catechol 2,3-dioxygenase</fullName>
    </submittedName>
</protein>
<dbReference type="AlphaFoldDB" id="A0A285MSU1"/>
<dbReference type="PROSITE" id="PS51819">
    <property type="entry name" value="VOC"/>
    <property type="match status" value="1"/>
</dbReference>
<dbReference type="Pfam" id="PF00903">
    <property type="entry name" value="Glyoxalase"/>
    <property type="match status" value="1"/>
</dbReference>
<keyword evidence="2" id="KW-0560">Oxidoreductase</keyword>
<proteinExistence type="predicted"/>
<dbReference type="EMBL" id="OBEH01000002">
    <property type="protein sequence ID" value="SNY99743.1"/>
    <property type="molecule type" value="Genomic_DNA"/>
</dbReference>
<reference evidence="3" key="1">
    <citation type="submission" date="2017-09" db="EMBL/GenBank/DDBJ databases">
        <authorList>
            <person name="Varghese N."/>
            <person name="Submissions S."/>
        </authorList>
    </citation>
    <scope>NUCLEOTIDE SEQUENCE [LARGE SCALE GENOMIC DNA]</scope>
    <source>
        <strain evidence="3">DSM 25885</strain>
    </source>
</reference>
<dbReference type="Proteomes" id="UP000219048">
    <property type="component" value="Unassembled WGS sequence"/>
</dbReference>
<dbReference type="OrthoDB" id="9794917at2"/>
<evidence type="ECO:0000313" key="3">
    <source>
        <dbReference type="Proteomes" id="UP000219048"/>
    </source>
</evidence>
<dbReference type="InterPro" id="IPR004360">
    <property type="entry name" value="Glyas_Fos-R_dOase_dom"/>
</dbReference>
<dbReference type="InterPro" id="IPR029068">
    <property type="entry name" value="Glyas_Bleomycin-R_OHBP_Dase"/>
</dbReference>
<dbReference type="SUPFAM" id="SSF54593">
    <property type="entry name" value="Glyoxalase/Bleomycin resistance protein/Dihydroxybiphenyl dioxygenase"/>
    <property type="match status" value="1"/>
</dbReference>
<keyword evidence="3" id="KW-1185">Reference proteome</keyword>
<dbReference type="PANTHER" id="PTHR36437">
    <property type="entry name" value="GLYOXALASE/BLEOMYCIN RESISTANCE PROTEIN/DIOXYGENASE"/>
    <property type="match status" value="1"/>
</dbReference>
<dbReference type="InterPro" id="IPR037523">
    <property type="entry name" value="VOC_core"/>
</dbReference>
<evidence type="ECO:0000259" key="1">
    <source>
        <dbReference type="PROSITE" id="PS51819"/>
    </source>
</evidence>
<organism evidence="2 3">
    <name type="scientific">Flagellimonas pacifica</name>
    <dbReference type="NCBI Taxonomy" id="1247520"/>
    <lineage>
        <taxon>Bacteria</taxon>
        <taxon>Pseudomonadati</taxon>
        <taxon>Bacteroidota</taxon>
        <taxon>Flavobacteriia</taxon>
        <taxon>Flavobacteriales</taxon>
        <taxon>Flavobacteriaceae</taxon>
        <taxon>Flagellimonas</taxon>
    </lineage>
</organism>
<gene>
    <name evidence="2" type="ORF">SAMN06265377_1556</name>
</gene>
<evidence type="ECO:0000313" key="2">
    <source>
        <dbReference type="EMBL" id="SNY99743.1"/>
    </source>
</evidence>